<dbReference type="InterPro" id="IPR000445">
    <property type="entry name" value="HhH_motif"/>
</dbReference>
<dbReference type="GO" id="GO:0006284">
    <property type="term" value="P:base-excision repair"/>
    <property type="evidence" value="ECO:0007669"/>
    <property type="project" value="UniProtKB-UniRule"/>
</dbReference>
<protein>
    <recommendedName>
        <fullName evidence="5 14">Adenine DNA glycosylase</fullName>
        <ecNumber evidence="4 14">3.2.2.31</ecNumber>
    </recommendedName>
</protein>
<dbReference type="InterPro" id="IPR003265">
    <property type="entry name" value="HhH-GPD_domain"/>
</dbReference>
<evidence type="ECO:0000256" key="7">
    <source>
        <dbReference type="ARBA" id="ARBA00022723"/>
    </source>
</evidence>
<proteinExistence type="inferred from homology"/>
<comment type="function">
    <text evidence="2">Adenine glycosylase active on G-A mispairs. MutY also corrects error-prone DNA synthesis past GO lesions which are due to the oxidatively damaged form of guanine: 7,8-dihydro-8-oxoguanine (8-oxo-dGTP).</text>
</comment>
<evidence type="ECO:0000256" key="12">
    <source>
        <dbReference type="ARBA" id="ARBA00023204"/>
    </source>
</evidence>
<keyword evidence="10 14" id="KW-0408">Iron</keyword>
<dbReference type="FunFam" id="1.10.340.30:FF:000002">
    <property type="entry name" value="Adenine DNA glycosylase"/>
    <property type="match status" value="1"/>
</dbReference>
<dbReference type="Pfam" id="PF14815">
    <property type="entry name" value="NUDIX_4"/>
    <property type="match status" value="1"/>
</dbReference>
<comment type="similarity">
    <text evidence="3 14">Belongs to the Nth/MutY family.</text>
</comment>
<dbReference type="eggNOG" id="COG1194">
    <property type="taxonomic scope" value="Bacteria"/>
</dbReference>
<keyword evidence="13 14" id="KW-0326">Glycosidase</keyword>
<organism evidence="16 17">
    <name type="scientific">Haloplasma contractile SSD-17B</name>
    <dbReference type="NCBI Taxonomy" id="1033810"/>
    <lineage>
        <taxon>Bacteria</taxon>
        <taxon>Bacillati</taxon>
        <taxon>Mycoplasmatota</taxon>
        <taxon>Mollicutes</taxon>
        <taxon>Haloplasmatales</taxon>
        <taxon>Haloplasmataceae</taxon>
        <taxon>Haloplasma</taxon>
    </lineage>
</organism>
<dbReference type="PANTHER" id="PTHR42944">
    <property type="entry name" value="ADENINE DNA GLYCOSYLASE"/>
    <property type="match status" value="1"/>
</dbReference>
<keyword evidence="17" id="KW-1185">Reference proteome</keyword>
<dbReference type="AlphaFoldDB" id="U2EF50"/>
<dbReference type="Proteomes" id="UP000005707">
    <property type="component" value="Unassembled WGS sequence"/>
</dbReference>
<evidence type="ECO:0000256" key="3">
    <source>
        <dbReference type="ARBA" id="ARBA00008343"/>
    </source>
</evidence>
<evidence type="ECO:0000256" key="13">
    <source>
        <dbReference type="ARBA" id="ARBA00023295"/>
    </source>
</evidence>
<dbReference type="Gene3D" id="1.10.340.30">
    <property type="entry name" value="Hypothetical protein, domain 2"/>
    <property type="match status" value="1"/>
</dbReference>
<keyword evidence="9 16" id="KW-0378">Hydrolase</keyword>
<comment type="catalytic activity">
    <reaction evidence="1 14">
        <text>Hydrolyzes free adenine bases from 7,8-dihydro-8-oxoguanine:adenine mismatched double-stranded DNA, leaving an apurinic site.</text>
        <dbReference type="EC" id="3.2.2.31"/>
    </reaction>
</comment>
<evidence type="ECO:0000256" key="11">
    <source>
        <dbReference type="ARBA" id="ARBA00023014"/>
    </source>
</evidence>
<accession>U2EF50</accession>
<dbReference type="SMART" id="SM00478">
    <property type="entry name" value="ENDO3c"/>
    <property type="match status" value="1"/>
</dbReference>
<gene>
    <name evidence="16" type="primary">yfhQ</name>
    <name evidence="16" type="ORF">HLPCO_000219</name>
</gene>
<evidence type="ECO:0000256" key="4">
    <source>
        <dbReference type="ARBA" id="ARBA00012045"/>
    </source>
</evidence>
<dbReference type="Gene3D" id="3.90.79.10">
    <property type="entry name" value="Nucleoside Triphosphate Pyrophosphohydrolase"/>
    <property type="match status" value="1"/>
</dbReference>
<dbReference type="SUPFAM" id="SSF48150">
    <property type="entry name" value="DNA-glycosylase"/>
    <property type="match status" value="1"/>
</dbReference>
<dbReference type="Pfam" id="PF00633">
    <property type="entry name" value="HHH"/>
    <property type="match status" value="1"/>
</dbReference>
<keyword evidence="6" id="KW-0004">4Fe-4S</keyword>
<dbReference type="GO" id="GO:0034039">
    <property type="term" value="F:8-oxo-7,8-dihydroguanine DNA N-glycosylase activity"/>
    <property type="evidence" value="ECO:0007669"/>
    <property type="project" value="TreeGrafter"/>
</dbReference>
<dbReference type="OrthoDB" id="9802365at2"/>
<dbReference type="EMBL" id="AFNU02000001">
    <property type="protein sequence ID" value="ERJ13553.1"/>
    <property type="molecule type" value="Genomic_DNA"/>
</dbReference>
<dbReference type="EC" id="3.2.2.31" evidence="4 14"/>
<dbReference type="InterPro" id="IPR011257">
    <property type="entry name" value="DNA_glycosylase"/>
</dbReference>
<keyword evidence="11" id="KW-0411">Iron-sulfur</keyword>
<evidence type="ECO:0000256" key="1">
    <source>
        <dbReference type="ARBA" id="ARBA00000843"/>
    </source>
</evidence>
<reference evidence="16 17" key="2">
    <citation type="journal article" date="2013" name="PLoS ONE">
        <title>INDIGO - INtegrated Data Warehouse of MIcrobial GenOmes with Examples from the Red Sea Extremophiles.</title>
        <authorList>
            <person name="Alam I."/>
            <person name="Antunes A."/>
            <person name="Kamau A.A."/>
            <person name="Ba Alawi W."/>
            <person name="Kalkatawi M."/>
            <person name="Stingl U."/>
            <person name="Bajic V.B."/>
        </authorList>
    </citation>
    <scope>NUCLEOTIDE SEQUENCE [LARGE SCALE GENOMIC DNA]</scope>
    <source>
        <strain evidence="16 17">SSD-17B</strain>
    </source>
</reference>
<dbReference type="InterPro" id="IPR015797">
    <property type="entry name" value="NUDIX_hydrolase-like_dom_sf"/>
</dbReference>
<dbReference type="SUPFAM" id="SSF55811">
    <property type="entry name" value="Nudix"/>
    <property type="match status" value="1"/>
</dbReference>
<sequence>MSELNNLDQKRFSKDICKWYQSIKRDLPWRLNQDPYKVWISEIMLQQTQVKTVIPYFNRFMEQFPSIEVLALATEEKVLKAWEGLGYYSRARNIHTTAKKIVKDYDNVFPSDYETILSLKGIGSYTAGAISSIAFLNPIPAVDGNVMRVMSRVLDIWDDIAKPKTKKKFELLLKDVVPSNDPSSFNQGLMELGALICKPRSQKCFECPVRTHCISYHNGYDDQLPIKSSKAKQKKIPMITGIVTNEQGKFLMRRRPEKGLLANMWEFVQAEGLSFNELQYHLFYHYNIKLTDGIYQGDVKHVFSHRIWNMTVYSSKVTGEPKLPVHLKFLSKAEIEQIPVSTAHKKVMNYIQ</sequence>
<dbReference type="Gene3D" id="1.10.1670.10">
    <property type="entry name" value="Helix-hairpin-Helix base-excision DNA repair enzymes (C-terminal)"/>
    <property type="match status" value="1"/>
</dbReference>
<dbReference type="NCBIfam" id="TIGR01084">
    <property type="entry name" value="mutY"/>
    <property type="match status" value="1"/>
</dbReference>
<keyword evidence="12" id="KW-0234">DNA repair</keyword>
<dbReference type="GO" id="GO:0051539">
    <property type="term" value="F:4 iron, 4 sulfur cluster binding"/>
    <property type="evidence" value="ECO:0007669"/>
    <property type="project" value="UniProtKB-UniRule"/>
</dbReference>
<evidence type="ECO:0000259" key="15">
    <source>
        <dbReference type="SMART" id="SM00478"/>
    </source>
</evidence>
<keyword evidence="8 14" id="KW-0227">DNA damage</keyword>
<comment type="cofactor">
    <cofactor evidence="14">
        <name>[4Fe-4S] cluster</name>
        <dbReference type="ChEBI" id="CHEBI:49883"/>
    </cofactor>
    <text evidence="14">Binds 1 [4Fe-4S] cluster.</text>
</comment>
<reference evidence="16 17" key="1">
    <citation type="journal article" date="2011" name="J. Bacteriol.">
        <title>Genome sequence of Haloplasma contractile, an unusual contractile bacterium from a deep-sea anoxic brine lake.</title>
        <authorList>
            <person name="Antunes A."/>
            <person name="Alam I."/>
            <person name="El Dorry H."/>
            <person name="Siam R."/>
            <person name="Robertson A."/>
            <person name="Bajic V.B."/>
            <person name="Stingl U."/>
        </authorList>
    </citation>
    <scope>NUCLEOTIDE SEQUENCE [LARGE SCALE GENOMIC DNA]</scope>
    <source>
        <strain evidence="16 17">SSD-17B</strain>
    </source>
</reference>
<evidence type="ECO:0000256" key="2">
    <source>
        <dbReference type="ARBA" id="ARBA00002933"/>
    </source>
</evidence>
<dbReference type="FunCoup" id="U2EF50">
    <property type="interactions" value="436"/>
</dbReference>
<dbReference type="GO" id="GO:0006298">
    <property type="term" value="P:mismatch repair"/>
    <property type="evidence" value="ECO:0007669"/>
    <property type="project" value="TreeGrafter"/>
</dbReference>
<dbReference type="RefSeq" id="WP_008826344.1">
    <property type="nucleotide sequence ID" value="NZ_AFNU02000001.1"/>
</dbReference>
<evidence type="ECO:0000313" key="17">
    <source>
        <dbReference type="Proteomes" id="UP000005707"/>
    </source>
</evidence>
<dbReference type="InterPro" id="IPR023170">
    <property type="entry name" value="HhH_base_excis_C"/>
</dbReference>
<keyword evidence="7" id="KW-0479">Metal-binding</keyword>
<dbReference type="STRING" id="1033810.HLPCO_000219"/>
<evidence type="ECO:0000256" key="8">
    <source>
        <dbReference type="ARBA" id="ARBA00022763"/>
    </source>
</evidence>
<evidence type="ECO:0000256" key="10">
    <source>
        <dbReference type="ARBA" id="ARBA00023004"/>
    </source>
</evidence>
<dbReference type="GO" id="GO:0000701">
    <property type="term" value="F:purine-specific mismatch base pair DNA N-glycosylase activity"/>
    <property type="evidence" value="ECO:0007669"/>
    <property type="project" value="UniProtKB-EC"/>
</dbReference>
<evidence type="ECO:0000256" key="6">
    <source>
        <dbReference type="ARBA" id="ARBA00022485"/>
    </source>
</evidence>
<dbReference type="GO" id="GO:0046872">
    <property type="term" value="F:metal ion binding"/>
    <property type="evidence" value="ECO:0007669"/>
    <property type="project" value="UniProtKB-UniRule"/>
</dbReference>
<dbReference type="GO" id="GO:0035485">
    <property type="term" value="F:adenine/guanine mispair binding"/>
    <property type="evidence" value="ECO:0007669"/>
    <property type="project" value="TreeGrafter"/>
</dbReference>
<dbReference type="InterPro" id="IPR044298">
    <property type="entry name" value="MIG/MutY"/>
</dbReference>
<evidence type="ECO:0000256" key="9">
    <source>
        <dbReference type="ARBA" id="ARBA00022801"/>
    </source>
</evidence>
<dbReference type="CDD" id="cd03431">
    <property type="entry name" value="NUDIX_DNA_Glycosylase_C-MutY"/>
    <property type="match status" value="1"/>
</dbReference>
<dbReference type="InParanoid" id="U2EF50"/>
<dbReference type="GO" id="GO:0032357">
    <property type="term" value="F:oxidized purine DNA binding"/>
    <property type="evidence" value="ECO:0007669"/>
    <property type="project" value="TreeGrafter"/>
</dbReference>
<evidence type="ECO:0000313" key="16">
    <source>
        <dbReference type="EMBL" id="ERJ13553.1"/>
    </source>
</evidence>
<comment type="caution">
    <text evidence="16">The sequence shown here is derived from an EMBL/GenBank/DDBJ whole genome shotgun (WGS) entry which is preliminary data.</text>
</comment>
<feature type="domain" description="HhH-GPD" evidence="15">
    <location>
        <begin position="44"/>
        <end position="195"/>
    </location>
</feature>
<evidence type="ECO:0000256" key="14">
    <source>
        <dbReference type="RuleBase" id="RU365096"/>
    </source>
</evidence>
<dbReference type="CDD" id="cd00056">
    <property type="entry name" value="ENDO3c"/>
    <property type="match status" value="1"/>
</dbReference>
<dbReference type="Pfam" id="PF00730">
    <property type="entry name" value="HhH-GPD"/>
    <property type="match status" value="1"/>
</dbReference>
<evidence type="ECO:0000256" key="5">
    <source>
        <dbReference type="ARBA" id="ARBA00022023"/>
    </source>
</evidence>
<dbReference type="InterPro" id="IPR029119">
    <property type="entry name" value="MutY_C"/>
</dbReference>
<name>U2EF50_9MOLU</name>
<dbReference type="InterPro" id="IPR005760">
    <property type="entry name" value="A/G_AdeGlyc_MutY"/>
</dbReference>
<dbReference type="PANTHER" id="PTHR42944:SF1">
    <property type="entry name" value="ADENINE DNA GLYCOSYLASE"/>
    <property type="match status" value="1"/>
</dbReference>